<dbReference type="Pfam" id="PF05977">
    <property type="entry name" value="MFS_3"/>
    <property type="match status" value="1"/>
</dbReference>
<dbReference type="RefSeq" id="WP_126619670.1">
    <property type="nucleotide sequence ID" value="NZ_JBHUCY010000057.1"/>
</dbReference>
<feature type="domain" description="Major facilitator superfamily (MFS) profile" evidence="8">
    <location>
        <begin position="30"/>
        <end position="429"/>
    </location>
</feature>
<dbReference type="PANTHER" id="PTHR23513:SF11">
    <property type="entry name" value="STAPHYLOFERRIN A TRANSPORTER"/>
    <property type="match status" value="1"/>
</dbReference>
<accession>A0A3S0K1T4</accession>
<dbReference type="CDD" id="cd06173">
    <property type="entry name" value="MFS_MefA_like"/>
    <property type="match status" value="1"/>
</dbReference>
<organism evidence="9 10">
    <name type="scientific">Azospirillum griseum</name>
    <dbReference type="NCBI Taxonomy" id="2496639"/>
    <lineage>
        <taxon>Bacteria</taxon>
        <taxon>Pseudomonadati</taxon>
        <taxon>Pseudomonadota</taxon>
        <taxon>Alphaproteobacteria</taxon>
        <taxon>Rhodospirillales</taxon>
        <taxon>Azospirillaceae</taxon>
        <taxon>Azospirillum</taxon>
    </lineage>
</organism>
<dbReference type="Proteomes" id="UP000277007">
    <property type="component" value="Unassembled WGS sequence"/>
</dbReference>
<feature type="transmembrane region" description="Helical" evidence="7">
    <location>
        <begin position="31"/>
        <end position="52"/>
    </location>
</feature>
<sequence>MTSAPSLPPSAGDMMAPPSNPVRRAFRNRNYALYTLGNGVSLVGTWVQRIAVGWLMWRMTQSEGWLGAIAFADLFPTVLVGPFGGVLADRLDRLRLLKTSQVLMLVQSVALFLLTVADGITPVSLFVLTAIGGVFNALNQPARLALISRLVDRDTMAAAVAINATVFNIARFLGPALAGIIIVVSDVAPAFAINATSFVVYLAILARFRLPPQPPSLPRSPRILAEIGEGILYAARHPGMGPLFHLLMVGCIAARPVAELLPGFADRVFHAGATGLAMMTAAVGVGAVAGGIWMAGRARPEGLIDLVFAGTTVMGISIILFALADRLVVALCTLVVAGAAMVVSSIGTQTLIQLSVEPNVRGRVLSLYGLIYRGGPALGALVAGLVAEHTELTWPIMVGAGVSTACGLWLWRRRRIMVRSLVPPRHSLD</sequence>
<feature type="transmembrane region" description="Helical" evidence="7">
    <location>
        <begin position="328"/>
        <end position="352"/>
    </location>
</feature>
<keyword evidence="5 7" id="KW-1133">Transmembrane helix</keyword>
<feature type="transmembrane region" description="Helical" evidence="7">
    <location>
        <begin position="364"/>
        <end position="386"/>
    </location>
</feature>
<feature type="transmembrane region" description="Helical" evidence="7">
    <location>
        <begin position="123"/>
        <end position="139"/>
    </location>
</feature>
<feature type="transmembrane region" description="Helical" evidence="7">
    <location>
        <begin position="243"/>
        <end position="264"/>
    </location>
</feature>
<dbReference type="EMBL" id="RXMA01000031">
    <property type="protein sequence ID" value="RTR15753.1"/>
    <property type="molecule type" value="Genomic_DNA"/>
</dbReference>
<keyword evidence="2" id="KW-0813">Transport</keyword>
<reference evidence="9 10" key="1">
    <citation type="submission" date="2018-12" db="EMBL/GenBank/DDBJ databases">
        <authorList>
            <person name="Yang Y."/>
        </authorList>
    </citation>
    <scope>NUCLEOTIDE SEQUENCE [LARGE SCALE GENOMIC DNA]</scope>
    <source>
        <strain evidence="9 10">L-25-5w-1</strain>
    </source>
</reference>
<evidence type="ECO:0000256" key="3">
    <source>
        <dbReference type="ARBA" id="ARBA00022475"/>
    </source>
</evidence>
<evidence type="ECO:0000259" key="8">
    <source>
        <dbReference type="PROSITE" id="PS50850"/>
    </source>
</evidence>
<comment type="caution">
    <text evidence="9">The sequence shown here is derived from an EMBL/GenBank/DDBJ whole genome shotgun (WGS) entry which is preliminary data.</text>
</comment>
<dbReference type="AlphaFoldDB" id="A0A3S0K1T4"/>
<feature type="transmembrane region" description="Helical" evidence="7">
    <location>
        <begin position="100"/>
        <end position="117"/>
    </location>
</feature>
<evidence type="ECO:0000256" key="4">
    <source>
        <dbReference type="ARBA" id="ARBA00022692"/>
    </source>
</evidence>
<keyword evidence="10" id="KW-1185">Reference proteome</keyword>
<dbReference type="InterPro" id="IPR036259">
    <property type="entry name" value="MFS_trans_sf"/>
</dbReference>
<comment type="subcellular location">
    <subcellularLocation>
        <location evidence="1">Cell membrane</location>
        <topology evidence="1">Multi-pass membrane protein</topology>
    </subcellularLocation>
</comment>
<feature type="transmembrane region" description="Helical" evidence="7">
    <location>
        <begin position="303"/>
        <end position="322"/>
    </location>
</feature>
<evidence type="ECO:0000313" key="10">
    <source>
        <dbReference type="Proteomes" id="UP000277007"/>
    </source>
</evidence>
<dbReference type="GO" id="GO:0022857">
    <property type="term" value="F:transmembrane transporter activity"/>
    <property type="evidence" value="ECO:0007669"/>
    <property type="project" value="InterPro"/>
</dbReference>
<feature type="transmembrane region" description="Helical" evidence="7">
    <location>
        <begin position="190"/>
        <end position="210"/>
    </location>
</feature>
<evidence type="ECO:0000256" key="5">
    <source>
        <dbReference type="ARBA" id="ARBA00022989"/>
    </source>
</evidence>
<evidence type="ECO:0000256" key="6">
    <source>
        <dbReference type="ARBA" id="ARBA00023136"/>
    </source>
</evidence>
<evidence type="ECO:0000313" key="9">
    <source>
        <dbReference type="EMBL" id="RTR15753.1"/>
    </source>
</evidence>
<evidence type="ECO:0000256" key="7">
    <source>
        <dbReference type="SAM" id="Phobius"/>
    </source>
</evidence>
<dbReference type="PANTHER" id="PTHR23513">
    <property type="entry name" value="INTEGRAL MEMBRANE EFFLUX PROTEIN-RELATED"/>
    <property type="match status" value="1"/>
</dbReference>
<dbReference type="OrthoDB" id="9809918at2"/>
<name>A0A3S0K1T4_9PROT</name>
<feature type="transmembrane region" description="Helical" evidence="7">
    <location>
        <begin position="276"/>
        <end position="296"/>
    </location>
</feature>
<protein>
    <submittedName>
        <fullName evidence="9">MFS transporter</fullName>
    </submittedName>
</protein>
<dbReference type="InterPro" id="IPR010290">
    <property type="entry name" value="TM_effector"/>
</dbReference>
<evidence type="ECO:0000256" key="1">
    <source>
        <dbReference type="ARBA" id="ARBA00004651"/>
    </source>
</evidence>
<dbReference type="SUPFAM" id="SSF103473">
    <property type="entry name" value="MFS general substrate transporter"/>
    <property type="match status" value="1"/>
</dbReference>
<feature type="transmembrane region" description="Helical" evidence="7">
    <location>
        <begin position="392"/>
        <end position="411"/>
    </location>
</feature>
<gene>
    <name evidence="9" type="ORF">EJ903_22450</name>
</gene>
<keyword evidence="4 7" id="KW-0812">Transmembrane</keyword>
<evidence type="ECO:0000256" key="2">
    <source>
        <dbReference type="ARBA" id="ARBA00022448"/>
    </source>
</evidence>
<dbReference type="PROSITE" id="PS50850">
    <property type="entry name" value="MFS"/>
    <property type="match status" value="1"/>
</dbReference>
<feature type="transmembrane region" description="Helical" evidence="7">
    <location>
        <begin position="64"/>
        <end position="88"/>
    </location>
</feature>
<keyword evidence="3" id="KW-1003">Cell membrane</keyword>
<dbReference type="InterPro" id="IPR020846">
    <property type="entry name" value="MFS_dom"/>
</dbReference>
<keyword evidence="6 7" id="KW-0472">Membrane</keyword>
<feature type="transmembrane region" description="Helical" evidence="7">
    <location>
        <begin position="160"/>
        <end position="184"/>
    </location>
</feature>
<dbReference type="GO" id="GO:0005886">
    <property type="term" value="C:plasma membrane"/>
    <property type="evidence" value="ECO:0007669"/>
    <property type="project" value="UniProtKB-SubCell"/>
</dbReference>
<dbReference type="Gene3D" id="1.20.1250.20">
    <property type="entry name" value="MFS general substrate transporter like domains"/>
    <property type="match status" value="1"/>
</dbReference>
<proteinExistence type="predicted"/>